<evidence type="ECO:0000259" key="1">
    <source>
        <dbReference type="Pfam" id="PF12146"/>
    </source>
</evidence>
<dbReference type="PANTHER" id="PTHR43358">
    <property type="entry name" value="ALPHA/BETA-HYDROLASE"/>
    <property type="match status" value="1"/>
</dbReference>
<dbReference type="GO" id="GO:0016787">
    <property type="term" value="F:hydrolase activity"/>
    <property type="evidence" value="ECO:0007669"/>
    <property type="project" value="UniProtKB-KW"/>
</dbReference>
<dbReference type="InterPro" id="IPR052920">
    <property type="entry name" value="DNA-binding_regulatory"/>
</dbReference>
<comment type="caution">
    <text evidence="2">The sequence shown here is derived from an EMBL/GenBank/DDBJ whole genome shotgun (WGS) entry which is preliminary data.</text>
</comment>
<dbReference type="Pfam" id="PF12146">
    <property type="entry name" value="Hydrolase_4"/>
    <property type="match status" value="1"/>
</dbReference>
<accession>A0ABT2TS06</accession>
<feature type="domain" description="Serine aminopeptidase S33" evidence="1">
    <location>
        <begin position="98"/>
        <end position="213"/>
    </location>
</feature>
<sequence length="322" mass="37820">MKKRISKVFIVLLIIVSGFMEISWRLFHMMICCKRGAPKKERKKWFELSHIRENHPQNGYEKEYHESKEWCFAQKMEDCYIRSVDGLKLHGFYLPAKNPKRFVILSHGYRGSRFGTMSFMAKYLHEHQCDLLFMEQRCCGDSEGKYITFGAMEQWDVQRWAIYVSKRNKKKLPIYLYGQSMGASAVLMASAHRLPSEVKGLIADCGFRSMKGQMKDMAVHWFHLHHVPLLLMQMDWLCSTLAGFHMKDADTTAAMQTNTIPVLFYHGDKDTYVYPHNSFQNYRLCKAPKELVVVPGARHLCCAYADPRLYQNTMMHFFEKYD</sequence>
<evidence type="ECO:0000313" key="3">
    <source>
        <dbReference type="Proteomes" id="UP001652409"/>
    </source>
</evidence>
<gene>
    <name evidence="2" type="ORF">OCV61_05470</name>
</gene>
<dbReference type="Proteomes" id="UP001652409">
    <property type="component" value="Unassembled WGS sequence"/>
</dbReference>
<dbReference type="RefSeq" id="WP_158420948.1">
    <property type="nucleotide sequence ID" value="NZ_JAOQJL010000008.1"/>
</dbReference>
<proteinExistence type="predicted"/>
<keyword evidence="3" id="KW-1185">Reference proteome</keyword>
<organism evidence="2 3">
    <name type="scientific">Blautia ammoniilytica</name>
    <dbReference type="NCBI Taxonomy" id="2981782"/>
    <lineage>
        <taxon>Bacteria</taxon>
        <taxon>Bacillati</taxon>
        <taxon>Bacillota</taxon>
        <taxon>Clostridia</taxon>
        <taxon>Lachnospirales</taxon>
        <taxon>Lachnospiraceae</taxon>
        <taxon>Blautia</taxon>
    </lineage>
</organism>
<protein>
    <submittedName>
        <fullName evidence="2">Alpha/beta hydrolase</fullName>
    </submittedName>
</protein>
<reference evidence="2 3" key="1">
    <citation type="journal article" date="2021" name="ISME Commun">
        <title>Automated analysis of genomic sequences facilitates high-throughput and comprehensive description of bacteria.</title>
        <authorList>
            <person name="Hitch T.C.A."/>
        </authorList>
    </citation>
    <scope>NUCLEOTIDE SEQUENCE [LARGE SCALE GENOMIC DNA]</scope>
    <source>
        <strain evidence="2 3">Sanger_23</strain>
    </source>
</reference>
<keyword evidence="2" id="KW-0378">Hydrolase</keyword>
<dbReference type="InterPro" id="IPR022742">
    <property type="entry name" value="Hydrolase_4"/>
</dbReference>
<name>A0ABT2TS06_9FIRM</name>
<dbReference type="SUPFAM" id="SSF53474">
    <property type="entry name" value="alpha/beta-Hydrolases"/>
    <property type="match status" value="1"/>
</dbReference>
<dbReference type="EMBL" id="JAOQJL010000008">
    <property type="protein sequence ID" value="MCU6764862.1"/>
    <property type="molecule type" value="Genomic_DNA"/>
</dbReference>
<dbReference type="PANTHER" id="PTHR43358:SF4">
    <property type="entry name" value="ALPHA_BETA HYDROLASE FOLD-1 DOMAIN-CONTAINING PROTEIN"/>
    <property type="match status" value="1"/>
</dbReference>
<dbReference type="InterPro" id="IPR029058">
    <property type="entry name" value="AB_hydrolase_fold"/>
</dbReference>
<dbReference type="Gene3D" id="3.40.50.1820">
    <property type="entry name" value="alpha/beta hydrolase"/>
    <property type="match status" value="1"/>
</dbReference>
<evidence type="ECO:0000313" key="2">
    <source>
        <dbReference type="EMBL" id="MCU6764862.1"/>
    </source>
</evidence>